<name>A0ABY6KVL8_9ARAC</name>
<dbReference type="Proteomes" id="UP001235939">
    <property type="component" value="Chromosome 09"/>
</dbReference>
<evidence type="ECO:0000313" key="1">
    <source>
        <dbReference type="EMBL" id="UYV72322.1"/>
    </source>
</evidence>
<dbReference type="EMBL" id="CP092871">
    <property type="protein sequence ID" value="UYV72322.1"/>
    <property type="molecule type" value="Genomic_DNA"/>
</dbReference>
<dbReference type="PANTHER" id="PTHR46114">
    <property type="entry name" value="APPLE DOMAIN-CONTAINING PROTEIN"/>
    <property type="match status" value="1"/>
</dbReference>
<keyword evidence="2" id="KW-1185">Reference proteome</keyword>
<sequence length="167" mass="19093">MKTWRVRGIGWIVWEMTIFSGSSLWIVAGEPGRLTKAQGRLREVEEFSFHKKKSCRVRRKVPRIEQQLGIKASSEDIMSEEAVCLATGRNSDRHKGNEFVKALDKDGEFFKYICRFYPDISLEIITAGVFDGPNIKRFLNDKSFLITMNGIEEAAWSGFKAVVHGIF</sequence>
<organism evidence="1 2">
    <name type="scientific">Cordylochernes scorpioides</name>
    <dbReference type="NCBI Taxonomy" id="51811"/>
    <lineage>
        <taxon>Eukaryota</taxon>
        <taxon>Metazoa</taxon>
        <taxon>Ecdysozoa</taxon>
        <taxon>Arthropoda</taxon>
        <taxon>Chelicerata</taxon>
        <taxon>Arachnida</taxon>
        <taxon>Pseudoscorpiones</taxon>
        <taxon>Cheliferoidea</taxon>
        <taxon>Chernetidae</taxon>
        <taxon>Cordylochernes</taxon>
    </lineage>
</organism>
<evidence type="ECO:0000313" key="2">
    <source>
        <dbReference type="Proteomes" id="UP001235939"/>
    </source>
</evidence>
<proteinExistence type="predicted"/>
<protein>
    <submittedName>
        <fullName evidence="1">Uncharacterized protein</fullName>
    </submittedName>
</protein>
<reference evidence="1 2" key="1">
    <citation type="submission" date="2022-01" db="EMBL/GenBank/DDBJ databases">
        <title>A chromosomal length assembly of Cordylochernes scorpioides.</title>
        <authorList>
            <person name="Zeh D."/>
            <person name="Zeh J."/>
        </authorList>
    </citation>
    <scope>NUCLEOTIDE SEQUENCE [LARGE SCALE GENOMIC DNA]</scope>
    <source>
        <strain evidence="1">IN4F17</strain>
        <tissue evidence="1">Whole Body</tissue>
    </source>
</reference>
<dbReference type="PANTHER" id="PTHR46114:SF1">
    <property type="entry name" value="ZAD DOMAIN-CONTAINING PROTEIN"/>
    <property type="match status" value="1"/>
</dbReference>
<gene>
    <name evidence="1" type="ORF">LAZ67_9002634</name>
</gene>
<accession>A0ABY6KVL8</accession>